<dbReference type="EMBL" id="MU276063">
    <property type="protein sequence ID" value="KAI0042506.1"/>
    <property type="molecule type" value="Genomic_DNA"/>
</dbReference>
<gene>
    <name evidence="1" type="ORF">FA95DRAFT_1610153</name>
</gene>
<proteinExistence type="predicted"/>
<name>A0ACB8RE64_9AGAM</name>
<evidence type="ECO:0000313" key="2">
    <source>
        <dbReference type="Proteomes" id="UP000814033"/>
    </source>
</evidence>
<accession>A0ACB8RE64</accession>
<reference evidence="1" key="2">
    <citation type="journal article" date="2022" name="New Phytol.">
        <title>Evolutionary transition to the ectomycorrhizal habit in the genomes of a hyperdiverse lineage of mushroom-forming fungi.</title>
        <authorList>
            <person name="Looney B."/>
            <person name="Miyauchi S."/>
            <person name="Morin E."/>
            <person name="Drula E."/>
            <person name="Courty P.E."/>
            <person name="Kohler A."/>
            <person name="Kuo A."/>
            <person name="LaButti K."/>
            <person name="Pangilinan J."/>
            <person name="Lipzen A."/>
            <person name="Riley R."/>
            <person name="Andreopoulos W."/>
            <person name="He G."/>
            <person name="Johnson J."/>
            <person name="Nolan M."/>
            <person name="Tritt A."/>
            <person name="Barry K.W."/>
            <person name="Grigoriev I.V."/>
            <person name="Nagy L.G."/>
            <person name="Hibbett D."/>
            <person name="Henrissat B."/>
            <person name="Matheny P.B."/>
            <person name="Labbe J."/>
            <person name="Martin F.M."/>
        </authorList>
    </citation>
    <scope>NUCLEOTIDE SEQUENCE</scope>
    <source>
        <strain evidence="1">FP105234-sp</strain>
    </source>
</reference>
<comment type="caution">
    <text evidence="1">The sequence shown here is derived from an EMBL/GenBank/DDBJ whole genome shotgun (WGS) entry which is preliminary data.</text>
</comment>
<protein>
    <submittedName>
        <fullName evidence="1">Uncharacterized protein</fullName>
    </submittedName>
</protein>
<sequence length="447" mass="48847">MARGSRTKKGRRNVKGSDEARIDSTQGSDQQARTDSTKGPDQQARTTGPDKQAADSPTMPRHNPLPPIDTVPIPVPLIQNPVLRRPADPDALRLAIRDNPNTITLRFERIADVDGDSYPITAGYYTTKDQPPLSARPLKPYPLAIAGRSYEIRRTGRPGKGKGMFALDSYAAGRLIACERPLLIAALEEADVAPEWEYALMEPTVEEAAIARMPAETRRLLLMLHNSRPKAHSVETGIAQTNGFNANSMPGCIGRYGVIFNDLSWINHSCVPNAVYHWDPESLTGEVRAVRRIAIGQEVTIASINIIAPYRQRQDLLRDNGDICKCTACSLPPAERDADDKVRLMAETLAGASLPAVNRANALETAKFAGQAAKHVYEAQLDHPLFWETVSRSLVAVACVHGDKAGAMRWAKTAAWATQAAIGTDGGWDAVAVAPQKTEWWRTGQRQ</sequence>
<keyword evidence="2" id="KW-1185">Reference proteome</keyword>
<evidence type="ECO:0000313" key="1">
    <source>
        <dbReference type="EMBL" id="KAI0042506.1"/>
    </source>
</evidence>
<dbReference type="Proteomes" id="UP000814033">
    <property type="component" value="Unassembled WGS sequence"/>
</dbReference>
<reference evidence="1" key="1">
    <citation type="submission" date="2021-02" db="EMBL/GenBank/DDBJ databases">
        <authorList>
            <consortium name="DOE Joint Genome Institute"/>
            <person name="Ahrendt S."/>
            <person name="Looney B.P."/>
            <person name="Miyauchi S."/>
            <person name="Morin E."/>
            <person name="Drula E."/>
            <person name="Courty P.E."/>
            <person name="Chicoki N."/>
            <person name="Fauchery L."/>
            <person name="Kohler A."/>
            <person name="Kuo A."/>
            <person name="Labutti K."/>
            <person name="Pangilinan J."/>
            <person name="Lipzen A."/>
            <person name="Riley R."/>
            <person name="Andreopoulos W."/>
            <person name="He G."/>
            <person name="Johnson J."/>
            <person name="Barry K.W."/>
            <person name="Grigoriev I.V."/>
            <person name="Nagy L."/>
            <person name="Hibbett D."/>
            <person name="Henrissat B."/>
            <person name="Matheny P.B."/>
            <person name="Labbe J."/>
            <person name="Martin F."/>
        </authorList>
    </citation>
    <scope>NUCLEOTIDE SEQUENCE</scope>
    <source>
        <strain evidence="1">FP105234-sp</strain>
    </source>
</reference>
<organism evidence="1 2">
    <name type="scientific">Auriscalpium vulgare</name>
    <dbReference type="NCBI Taxonomy" id="40419"/>
    <lineage>
        <taxon>Eukaryota</taxon>
        <taxon>Fungi</taxon>
        <taxon>Dikarya</taxon>
        <taxon>Basidiomycota</taxon>
        <taxon>Agaricomycotina</taxon>
        <taxon>Agaricomycetes</taxon>
        <taxon>Russulales</taxon>
        <taxon>Auriscalpiaceae</taxon>
        <taxon>Auriscalpium</taxon>
    </lineage>
</organism>